<sequence length="125" mass="14678">MEFQAKESAILLTLIKFDYSREYLYQNFFKVFDCTPDLIGKVEKIDLTSLTYLNKNMLFVAVDLYIRTTKGNYRSGTELFSRVPAVHEKLKVKNDRFWVIEVCHYAKSSLDSERDPVASVLVMRY</sequence>
<evidence type="ECO:0000313" key="2">
    <source>
        <dbReference type="Proteomes" id="UP001576780"/>
    </source>
</evidence>
<accession>A0ABV4WDL9</accession>
<keyword evidence="2" id="KW-1185">Reference proteome</keyword>
<organism evidence="1 2">
    <name type="scientific">Floridaenema evergladense BLCC-F167</name>
    <dbReference type="NCBI Taxonomy" id="3153639"/>
    <lineage>
        <taxon>Bacteria</taxon>
        <taxon>Bacillati</taxon>
        <taxon>Cyanobacteriota</taxon>
        <taxon>Cyanophyceae</taxon>
        <taxon>Oscillatoriophycideae</taxon>
        <taxon>Aerosakkonematales</taxon>
        <taxon>Aerosakkonemataceae</taxon>
        <taxon>Floridanema</taxon>
        <taxon>Floridanema evergladense</taxon>
    </lineage>
</organism>
<dbReference type="EMBL" id="JBHFNT010000017">
    <property type="protein sequence ID" value="MFB2833167.1"/>
    <property type="molecule type" value="Genomic_DNA"/>
</dbReference>
<dbReference type="RefSeq" id="WP_413275633.1">
    <property type="nucleotide sequence ID" value="NZ_JBHFNT010000017.1"/>
</dbReference>
<proteinExistence type="predicted"/>
<comment type="caution">
    <text evidence="1">The sequence shown here is derived from an EMBL/GenBank/DDBJ whole genome shotgun (WGS) entry which is preliminary data.</text>
</comment>
<gene>
    <name evidence="1" type="ORF">ACE1CA_01390</name>
</gene>
<reference evidence="1 2" key="1">
    <citation type="submission" date="2024-09" db="EMBL/GenBank/DDBJ databases">
        <title>Floridaenema gen nov. (Aerosakkonemataceae, Aerosakkonematales ord. nov., Cyanobacteria) from benthic tropical and subtropical fresh waters, with the description of four new species.</title>
        <authorList>
            <person name="Moretto J.A."/>
            <person name="Berthold D.E."/>
            <person name="Lefler F.W."/>
            <person name="Huang I.-S."/>
            <person name="Laughinghouse H. IV."/>
        </authorList>
    </citation>
    <scope>NUCLEOTIDE SEQUENCE [LARGE SCALE GENOMIC DNA]</scope>
    <source>
        <strain evidence="1 2">BLCC-F167</strain>
    </source>
</reference>
<dbReference type="Proteomes" id="UP001576780">
    <property type="component" value="Unassembled WGS sequence"/>
</dbReference>
<name>A0ABV4WDL9_9CYAN</name>
<evidence type="ECO:0000313" key="1">
    <source>
        <dbReference type="EMBL" id="MFB2833167.1"/>
    </source>
</evidence>
<protein>
    <submittedName>
        <fullName evidence="1">Uncharacterized protein</fullName>
    </submittedName>
</protein>